<dbReference type="Pfam" id="PF14125">
    <property type="entry name" value="DUF4292"/>
    <property type="match status" value="1"/>
</dbReference>
<dbReference type="PROSITE" id="PS51257">
    <property type="entry name" value="PROKAR_LIPOPROTEIN"/>
    <property type="match status" value="1"/>
</dbReference>
<evidence type="ECO:0000313" key="2">
    <source>
        <dbReference type="Proteomes" id="UP000238430"/>
    </source>
</evidence>
<dbReference type="EMBL" id="PXOT01000027">
    <property type="protein sequence ID" value="PSG87140.1"/>
    <property type="molecule type" value="Genomic_DNA"/>
</dbReference>
<organism evidence="1 2">
    <name type="scientific">Mesoflavibacter zeaxanthinifaciens subsp. sabulilitoris</name>
    <dbReference type="NCBI Taxonomy" id="1520893"/>
    <lineage>
        <taxon>Bacteria</taxon>
        <taxon>Pseudomonadati</taxon>
        <taxon>Bacteroidota</taxon>
        <taxon>Flavobacteriia</taxon>
        <taxon>Flavobacteriales</taxon>
        <taxon>Flavobacteriaceae</taxon>
        <taxon>Mesoflavibacter</taxon>
    </lineage>
</organism>
<reference evidence="1 2" key="1">
    <citation type="submission" date="2018-03" db="EMBL/GenBank/DDBJ databases">
        <title>Mesoflavibacter sp. HG37 and Mesoflavibacter sp. HG96 sp.nov., two marine bacteria isolated from seawater of Western Pacific Ocean.</title>
        <authorList>
            <person name="Cheng H."/>
            <person name="Wu Y.-H."/>
            <person name="Guo L.-L."/>
            <person name="Xu X.-W."/>
        </authorList>
    </citation>
    <scope>NUCLEOTIDE SEQUENCE [LARGE SCALE GENOMIC DNA]</scope>
    <source>
        <strain evidence="1 2">KCTC 42117</strain>
    </source>
</reference>
<protein>
    <submittedName>
        <fullName evidence="1">DUF4292 domain-containing protein</fullName>
    </submittedName>
</protein>
<dbReference type="InterPro" id="IPR025634">
    <property type="entry name" value="DUF4292"/>
</dbReference>
<accession>A0A2T1N6N9</accession>
<dbReference type="AlphaFoldDB" id="A0A2T1N6N9"/>
<dbReference type="Gene3D" id="2.50.20.10">
    <property type="entry name" value="Lipoprotein localisation LolA/LolB/LppX"/>
    <property type="match status" value="1"/>
</dbReference>
<proteinExistence type="predicted"/>
<keyword evidence="2" id="KW-1185">Reference proteome</keyword>
<sequence length="257" mass="29947">MTIKTQFSLYTILFLFVFVGCKSAKTIVANGELNNRLTAKQLIKQTEKVESDFKTLVGKMKIEYIEKNKSEGTTVSLRIEKDKTIWMSKLGLVKALITPTRVAFYNKLDNTYFDGDFTYLSNLLGTELDFQKVQNMLLGQSMFSLNDKDYEIDIFDKSYQLKPKKQRDLFELFLMFNPSHFKMDSQQIAQPKERRILQIDYLSYQKVDNLTLPSETKIFAIENEDQLVINLELKSVDLNEDVRFPFSIPSGYKKIEL</sequence>
<dbReference type="RefSeq" id="WP_106680659.1">
    <property type="nucleotide sequence ID" value="NZ_JACHWV010000002.1"/>
</dbReference>
<dbReference type="OrthoDB" id="849114at2"/>
<dbReference type="Proteomes" id="UP000238430">
    <property type="component" value="Unassembled WGS sequence"/>
</dbReference>
<evidence type="ECO:0000313" key="1">
    <source>
        <dbReference type="EMBL" id="PSG87140.1"/>
    </source>
</evidence>
<comment type="caution">
    <text evidence="1">The sequence shown here is derived from an EMBL/GenBank/DDBJ whole genome shotgun (WGS) entry which is preliminary data.</text>
</comment>
<gene>
    <name evidence="1" type="ORF">C7H61_13610</name>
</gene>
<name>A0A2T1N6N9_9FLAO</name>